<dbReference type="FunFam" id="3.40.630.30:FF:000064">
    <property type="entry name" value="GNAT family acetyltransferase"/>
    <property type="match status" value="1"/>
</dbReference>
<dbReference type="PANTHER" id="PTHR10545:SF29">
    <property type="entry name" value="GH14572P-RELATED"/>
    <property type="match status" value="1"/>
</dbReference>
<reference evidence="5" key="1">
    <citation type="submission" date="2020-08" db="EMBL/GenBank/DDBJ databases">
        <title>Genome public.</title>
        <authorList>
            <person name="Liu C."/>
            <person name="Sun Q."/>
        </authorList>
    </citation>
    <scope>NUCLEOTIDE SEQUENCE</scope>
    <source>
        <strain evidence="5">NSJ-54</strain>
    </source>
</reference>
<feature type="domain" description="N-acetyltransferase" evidence="4">
    <location>
        <begin position="12"/>
        <end position="166"/>
    </location>
</feature>
<dbReference type="InterPro" id="IPR000182">
    <property type="entry name" value="GNAT_dom"/>
</dbReference>
<dbReference type="Gene3D" id="3.40.630.30">
    <property type="match status" value="1"/>
</dbReference>
<dbReference type="AlphaFoldDB" id="A0A926EDQ5"/>
<comment type="caution">
    <text evidence="5">The sequence shown here is derived from an EMBL/GenBank/DDBJ whole genome shotgun (WGS) entry which is preliminary data.</text>
</comment>
<organism evidence="5 6">
    <name type="scientific">Zongyangia hominis</name>
    <dbReference type="NCBI Taxonomy" id="2763677"/>
    <lineage>
        <taxon>Bacteria</taxon>
        <taxon>Bacillati</taxon>
        <taxon>Bacillota</taxon>
        <taxon>Clostridia</taxon>
        <taxon>Eubacteriales</taxon>
        <taxon>Oscillospiraceae</taxon>
        <taxon>Zongyangia</taxon>
    </lineage>
</organism>
<keyword evidence="2" id="KW-0808">Transferase</keyword>
<keyword evidence="3" id="KW-0012">Acyltransferase</keyword>
<dbReference type="RefSeq" id="WP_262397405.1">
    <property type="nucleotide sequence ID" value="NZ_JACRTC010000003.1"/>
</dbReference>
<dbReference type="PANTHER" id="PTHR10545">
    <property type="entry name" value="DIAMINE N-ACETYLTRANSFERASE"/>
    <property type="match status" value="1"/>
</dbReference>
<dbReference type="InterPro" id="IPR051016">
    <property type="entry name" value="Diverse_Substrate_AcTransf"/>
</dbReference>
<dbReference type="EMBL" id="JACRTC010000003">
    <property type="protein sequence ID" value="MBC8570309.1"/>
    <property type="molecule type" value="Genomic_DNA"/>
</dbReference>
<dbReference type="GO" id="GO:0008080">
    <property type="term" value="F:N-acetyltransferase activity"/>
    <property type="evidence" value="ECO:0007669"/>
    <property type="project" value="UniProtKB-ARBA"/>
</dbReference>
<dbReference type="CDD" id="cd04301">
    <property type="entry name" value="NAT_SF"/>
    <property type="match status" value="1"/>
</dbReference>
<evidence type="ECO:0000313" key="5">
    <source>
        <dbReference type="EMBL" id="MBC8570309.1"/>
    </source>
</evidence>
<dbReference type="Pfam" id="PF00583">
    <property type="entry name" value="Acetyltransf_1"/>
    <property type="match status" value="1"/>
</dbReference>
<evidence type="ECO:0000256" key="2">
    <source>
        <dbReference type="ARBA" id="ARBA00022679"/>
    </source>
</evidence>
<evidence type="ECO:0000256" key="1">
    <source>
        <dbReference type="ARBA" id="ARBA00008694"/>
    </source>
</evidence>
<comment type="similarity">
    <text evidence="1">Belongs to the acetyltransferase family.</text>
</comment>
<keyword evidence="6" id="KW-1185">Reference proteome</keyword>
<evidence type="ECO:0000256" key="3">
    <source>
        <dbReference type="ARBA" id="ARBA00023315"/>
    </source>
</evidence>
<sequence length="166" mass="18877">MKDPLRTNLQDFSIRFAGEEDVGLILRLITELAAYEKMEDQVVATEETLRDSLFVGHHAEVLIAEYRGEPVGFALFFHNFSTFLGKAGLYLEDLYLRPEVRGKGFGRALFTALARLAVERDCGRMEWACLDWNIPSIRFYKAMGAVPMSEWTVHRLTGDALRSLAE</sequence>
<dbReference type="PROSITE" id="PS51186">
    <property type="entry name" value="GNAT"/>
    <property type="match status" value="1"/>
</dbReference>
<dbReference type="SUPFAM" id="SSF55729">
    <property type="entry name" value="Acyl-CoA N-acyltransferases (Nat)"/>
    <property type="match status" value="1"/>
</dbReference>
<name>A0A926EDQ5_9FIRM</name>
<gene>
    <name evidence="5" type="ORF">H8709_05645</name>
</gene>
<evidence type="ECO:0000259" key="4">
    <source>
        <dbReference type="PROSITE" id="PS51186"/>
    </source>
</evidence>
<evidence type="ECO:0000313" key="6">
    <source>
        <dbReference type="Proteomes" id="UP000660861"/>
    </source>
</evidence>
<protein>
    <submittedName>
        <fullName evidence="5">GNAT family N-acetyltransferase</fullName>
    </submittedName>
</protein>
<accession>A0A926EDQ5</accession>
<dbReference type="InterPro" id="IPR016181">
    <property type="entry name" value="Acyl_CoA_acyltransferase"/>
</dbReference>
<dbReference type="Proteomes" id="UP000660861">
    <property type="component" value="Unassembled WGS sequence"/>
</dbReference>
<proteinExistence type="inferred from homology"/>